<protein>
    <submittedName>
        <fullName evidence="1">Uncharacterized protein</fullName>
    </submittedName>
</protein>
<reference evidence="1" key="1">
    <citation type="journal article" date="2012" name="BMC Biol.">
        <title>Comprehensive microarray-based analysis for stage-specific larval camouflage pattern-associated genes in the swallowtail butterfly, Papilio xuthus.</title>
        <authorList>
            <person name="Futahashi R."/>
            <person name="Shirataki H."/>
            <person name="Narita T."/>
            <person name="Mita K."/>
            <person name="Fujiwara H."/>
        </authorList>
    </citation>
    <scope>NUCLEOTIDE SEQUENCE</scope>
    <source>
        <tissue evidence="1">Epidermis</tissue>
    </source>
</reference>
<dbReference type="AlphaFoldDB" id="I4DK61"/>
<dbReference type="EMBL" id="AK401679">
    <property type="protein sequence ID" value="BAM18301.1"/>
    <property type="molecule type" value="mRNA"/>
</dbReference>
<organism evidence="1">
    <name type="scientific">Papilio xuthus</name>
    <name type="common">Asian swallowtail butterfly</name>
    <dbReference type="NCBI Taxonomy" id="66420"/>
    <lineage>
        <taxon>Eukaryota</taxon>
        <taxon>Metazoa</taxon>
        <taxon>Ecdysozoa</taxon>
        <taxon>Arthropoda</taxon>
        <taxon>Hexapoda</taxon>
        <taxon>Insecta</taxon>
        <taxon>Pterygota</taxon>
        <taxon>Neoptera</taxon>
        <taxon>Endopterygota</taxon>
        <taxon>Lepidoptera</taxon>
        <taxon>Glossata</taxon>
        <taxon>Ditrysia</taxon>
        <taxon>Papilionoidea</taxon>
        <taxon>Papilionidae</taxon>
        <taxon>Papilioninae</taxon>
        <taxon>Papilio</taxon>
    </lineage>
</organism>
<proteinExistence type="evidence at transcript level"/>
<dbReference type="Gene3D" id="3.50.50.60">
    <property type="entry name" value="FAD/NAD(P)-binding domain"/>
    <property type="match status" value="1"/>
</dbReference>
<evidence type="ECO:0000313" key="1">
    <source>
        <dbReference type="EMBL" id="BAM18301.1"/>
    </source>
</evidence>
<dbReference type="InterPro" id="IPR036188">
    <property type="entry name" value="FAD/NAD-bd_sf"/>
</dbReference>
<sequence>MTFLGVVGKVITRVMDAQAQYAAALAGGLFELPSQQSMLRTWLDHVRSLRTKNLKIIDVNIVGDDMDYYFANLTCEAGVVRAPPVLKAMRDFNAVNRLEDLLNYRDYDYQILDDCTYDRKYNPRPEDTCYIDI</sequence>
<accession>I4DK61</accession>
<name>I4DK61_PAPXU</name>